<feature type="transmembrane region" description="Helical" evidence="1">
    <location>
        <begin position="44"/>
        <end position="65"/>
    </location>
</feature>
<protein>
    <recommendedName>
        <fullName evidence="4">Methanol dehydrogenase</fullName>
    </recommendedName>
</protein>
<name>Q1GBR6_LACDA</name>
<feature type="transmembrane region" description="Helical" evidence="1">
    <location>
        <begin position="213"/>
        <end position="234"/>
    </location>
</feature>
<dbReference type="eggNOG" id="COG1512">
    <property type="taxonomic scope" value="Bacteria"/>
</dbReference>
<keyword evidence="1" id="KW-0812">Transmembrane</keyword>
<keyword evidence="3" id="KW-1185">Reference proteome</keyword>
<dbReference type="KEGG" id="ldb:Ldb0340"/>
<dbReference type="EMBL" id="CR954253">
    <property type="protein sequence ID" value="CAI97178.1"/>
    <property type="molecule type" value="Genomic_DNA"/>
</dbReference>
<sequence length="240" mass="26934">MIITTVLWPFNCCVIVEYLMNKLSLTANSSKNWHTNLKTAATRLAWLLALVCLFPLVTGASSFFVQDNAGIINSDTWKMVDQNNAKYQKSDQHPIVIVETLQNAKKTQPAGLSKASRTFYIVINVQKDGTKKAYLYSSSDLHSQFTAQVRANILSHTASKITDDDPIAFNEGVQELFKISVTLIDQSLGFKKDSLDLSSEEVNRVIKPADLRIPIMLALLVLIAAVIIFLRFTIRRQDRK</sequence>
<dbReference type="HOGENOM" id="CLU_115803_0_0_9"/>
<dbReference type="STRING" id="390333.Ldb0340"/>
<evidence type="ECO:0008006" key="4">
    <source>
        <dbReference type="Google" id="ProtNLM"/>
    </source>
</evidence>
<gene>
    <name evidence="2" type="ordered locus">Ldb0340</name>
</gene>
<accession>Q1GBR6</accession>
<proteinExistence type="predicted"/>
<keyword evidence="1" id="KW-1133">Transmembrane helix</keyword>
<keyword evidence="1" id="KW-0472">Membrane</keyword>
<evidence type="ECO:0000313" key="3">
    <source>
        <dbReference type="Proteomes" id="UP000001259"/>
    </source>
</evidence>
<evidence type="ECO:0000313" key="2">
    <source>
        <dbReference type="EMBL" id="CAI97178.1"/>
    </source>
</evidence>
<organism evidence="2 3">
    <name type="scientific">Lactobacillus delbrueckii subsp. bulgaricus (strain ATCC 11842 / DSM 20081 / BCRC 10696 / JCM 1002 / NBRC 13953 / NCIMB 11778 / NCTC 12712 / WDCM 00102 / Lb 14)</name>
    <dbReference type="NCBI Taxonomy" id="390333"/>
    <lineage>
        <taxon>Bacteria</taxon>
        <taxon>Bacillati</taxon>
        <taxon>Bacillota</taxon>
        <taxon>Bacilli</taxon>
        <taxon>Lactobacillales</taxon>
        <taxon>Lactobacillaceae</taxon>
        <taxon>Lactobacillus</taxon>
    </lineage>
</organism>
<reference evidence="2 3" key="1">
    <citation type="journal article" date="2006" name="Proc. Natl. Acad. Sci. U.S.A.">
        <title>The complete genome sequence of Lactobacillus bulgaricus reveals extensive and ongoing reductive evolution.</title>
        <authorList>
            <person name="van de Guchte M."/>
            <person name="Penaud S."/>
            <person name="Grimaldi C."/>
            <person name="Barbe V."/>
            <person name="Bryson K."/>
            <person name="Nicolas P."/>
            <person name="Robert C."/>
            <person name="Oztas S."/>
            <person name="Mangenot S."/>
            <person name="Couloux A."/>
            <person name="Loux V."/>
            <person name="Dervyn R."/>
            <person name="Bossy R."/>
            <person name="Bolotin A."/>
            <person name="Batto J.-M."/>
            <person name="Walunas T."/>
            <person name="Gibrat J.-F."/>
            <person name="Bessieres P."/>
            <person name="Weissenbach J."/>
            <person name="Ehrlich S.D."/>
            <person name="Maguin E."/>
        </authorList>
    </citation>
    <scope>NUCLEOTIDE SEQUENCE [LARGE SCALE GENOMIC DNA]</scope>
    <source>
        <strain evidence="3">ATCC 11842 / DSM 20081 / BCRC 10696 / JCM 1002 / NBRC 13953 / NCIMB 11778 / NCTC 12712 / WDCM 00102 / Lb 14</strain>
    </source>
</reference>
<evidence type="ECO:0000256" key="1">
    <source>
        <dbReference type="SAM" id="Phobius"/>
    </source>
</evidence>
<dbReference type="AlphaFoldDB" id="Q1GBR6"/>
<dbReference type="Proteomes" id="UP000001259">
    <property type="component" value="Chromosome"/>
</dbReference>